<dbReference type="AlphaFoldDB" id="A0A0E9WN41"/>
<organism evidence="1">
    <name type="scientific">Anguilla anguilla</name>
    <name type="common">European freshwater eel</name>
    <name type="synonym">Muraena anguilla</name>
    <dbReference type="NCBI Taxonomy" id="7936"/>
    <lineage>
        <taxon>Eukaryota</taxon>
        <taxon>Metazoa</taxon>
        <taxon>Chordata</taxon>
        <taxon>Craniata</taxon>
        <taxon>Vertebrata</taxon>
        <taxon>Euteleostomi</taxon>
        <taxon>Actinopterygii</taxon>
        <taxon>Neopterygii</taxon>
        <taxon>Teleostei</taxon>
        <taxon>Anguilliformes</taxon>
        <taxon>Anguillidae</taxon>
        <taxon>Anguilla</taxon>
    </lineage>
</organism>
<accession>A0A0E9WN41</accession>
<proteinExistence type="predicted"/>
<protein>
    <submittedName>
        <fullName evidence="1">Uncharacterized protein</fullName>
    </submittedName>
</protein>
<reference evidence="1" key="2">
    <citation type="journal article" date="2015" name="Fish Shellfish Immunol.">
        <title>Early steps in the European eel (Anguilla anguilla)-Vibrio vulnificus interaction in the gills: Role of the RtxA13 toxin.</title>
        <authorList>
            <person name="Callol A."/>
            <person name="Pajuelo D."/>
            <person name="Ebbesson L."/>
            <person name="Teles M."/>
            <person name="MacKenzie S."/>
            <person name="Amaro C."/>
        </authorList>
    </citation>
    <scope>NUCLEOTIDE SEQUENCE</scope>
</reference>
<reference evidence="1" key="1">
    <citation type="submission" date="2014-11" db="EMBL/GenBank/DDBJ databases">
        <authorList>
            <person name="Amaro Gonzalez C."/>
        </authorList>
    </citation>
    <scope>NUCLEOTIDE SEQUENCE</scope>
</reference>
<evidence type="ECO:0000313" key="1">
    <source>
        <dbReference type="EMBL" id="JAH91804.1"/>
    </source>
</evidence>
<dbReference type="EMBL" id="GBXM01016773">
    <property type="protein sequence ID" value="JAH91804.1"/>
    <property type="molecule type" value="Transcribed_RNA"/>
</dbReference>
<name>A0A0E9WN41_ANGAN</name>
<sequence>MSQVFRYPFNGFPHVCVNAFQLAVEIYPRIFHCLWNVLCEQVLQTLRTAFLSFWKHVEN</sequence>